<dbReference type="InterPro" id="IPR000859">
    <property type="entry name" value="CUB_dom"/>
</dbReference>
<dbReference type="PANTHER" id="PTHR11905:SF159">
    <property type="entry name" value="ADAM METALLOPROTEASE"/>
    <property type="match status" value="1"/>
</dbReference>
<name>A0ABR4U1A0_9FLAO</name>
<keyword evidence="4" id="KW-0482">Metalloprotease</keyword>
<evidence type="ECO:0000313" key="5">
    <source>
        <dbReference type="Proteomes" id="UP000028349"/>
    </source>
</evidence>
<dbReference type="InterPro" id="IPR035914">
    <property type="entry name" value="Sperma_CUB_dom_sf"/>
</dbReference>
<dbReference type="SUPFAM" id="SSF49854">
    <property type="entry name" value="Spermadhesin, CUB domain"/>
    <property type="match status" value="1"/>
</dbReference>
<feature type="domain" description="Peptidase M12B" evidence="3">
    <location>
        <begin position="215"/>
        <end position="380"/>
    </location>
</feature>
<comment type="caution">
    <text evidence="4">The sequence shown here is derived from an EMBL/GenBank/DDBJ whole genome shotgun (WGS) entry which is preliminary data.</text>
</comment>
<reference evidence="4 5" key="1">
    <citation type="submission" date="2014-07" db="EMBL/GenBank/DDBJ databases">
        <authorList>
            <person name="Pisani N.G."/>
            <person name="Newman J.D."/>
        </authorList>
    </citation>
    <scope>NUCLEOTIDE SEQUENCE [LARGE SCALE GENOMIC DNA]</scope>
    <source>
        <strain evidence="4 5">LMG 24720</strain>
    </source>
</reference>
<evidence type="ECO:0000256" key="1">
    <source>
        <dbReference type="ARBA" id="ARBA00022729"/>
    </source>
</evidence>
<dbReference type="InterPro" id="IPR026444">
    <property type="entry name" value="Secre_tail"/>
</dbReference>
<dbReference type="PANTHER" id="PTHR11905">
    <property type="entry name" value="ADAM A DISINTEGRIN AND METALLOPROTEASE DOMAIN"/>
    <property type="match status" value="1"/>
</dbReference>
<keyword evidence="1" id="KW-0732">Signal</keyword>
<keyword evidence="2" id="KW-1015">Disulfide bond</keyword>
<keyword evidence="5" id="KW-1185">Reference proteome</keyword>
<organism evidence="4 5">
    <name type="scientific">Kaistella antarctica</name>
    <dbReference type="NCBI Taxonomy" id="266748"/>
    <lineage>
        <taxon>Bacteria</taxon>
        <taxon>Pseudomonadati</taxon>
        <taxon>Bacteroidota</taxon>
        <taxon>Flavobacteriia</taxon>
        <taxon>Flavobacteriales</taxon>
        <taxon>Weeksellaceae</taxon>
        <taxon>Chryseobacterium group</taxon>
        <taxon>Kaistella</taxon>
    </lineage>
</organism>
<keyword evidence="4" id="KW-0378">Hydrolase</keyword>
<dbReference type="CDD" id="cd00041">
    <property type="entry name" value="CUB"/>
    <property type="match status" value="1"/>
</dbReference>
<accession>A0ABR4U1A0</accession>
<sequence length="719" mass="77326">MMKRVFQLLFSLVIFAFGFSQNLKPIAKKVNDSKIANKSFVKYNLFTVDQSAQKMALYKAAAEDITVMKLNKSESSRIASERPDALEMTFPFEGKMITVELVKNNFFTHDFKVNTDKGYSNYSAGAYYQGIVKGDNESLVAFSFFNDDVVGVTSIKDIGNIVIGKAKNSEDFVSYNDEKLKGANPFSCSADQLVENQNVGTTFDPVTMTAPQTSNCVRIYYEAGYGPYTQNGSNVTTTGNWVTAMHNNISTLYANDGITVALSEIYVWTSVDPYTGTPNEILSKFRAGRPSFNGDVAQLIRNPATTSIAYLDVLCTASNYSYSGVNFSYANVPTYSWNIMAMTHEIGHNLGSPHTHACRWNGDNTAIDGCGPASGNDEGCNAPLPGKGGTIMSYCHLVGSVGVNFSNGFGPQPAALIINKINSKGCLGTNCVTSCAITVAGLNLGTITKTSLTATIADNTGTSWKYRLSKPDGTIVDAGVTTNKVLNFTGLAEGAYYLLAVGTDCTGPETFAYEKLFLTDADWCSGVKFTDSGGENGKYLNGQPLIKTFYPTNSTDKLKMTFTEFATEQGADYVIVYDGPNIGSTRFPGATNISGNTIPGPFESTHATGAITFRFTPNANNNAAGWVATFECKSLATGENSLKNGISISPTGAKGFFTIVSKDQILSYQIFDASGKMVKTLTKASGLEQKVDLSTAPVGTYIVNIVTAKETVTKKIIKK</sequence>
<evidence type="ECO:0000313" key="4">
    <source>
        <dbReference type="EMBL" id="KEY19973.1"/>
    </source>
</evidence>
<dbReference type="Gene3D" id="2.60.120.290">
    <property type="entry name" value="Spermadhesin, CUB domain"/>
    <property type="match status" value="1"/>
</dbReference>
<dbReference type="Gene3D" id="3.40.390.10">
    <property type="entry name" value="Collagenase (Catalytic Domain)"/>
    <property type="match status" value="1"/>
</dbReference>
<dbReference type="GO" id="GO:0008237">
    <property type="term" value="F:metallopeptidase activity"/>
    <property type="evidence" value="ECO:0007669"/>
    <property type="project" value="UniProtKB-KW"/>
</dbReference>
<dbReference type="NCBIfam" id="TIGR04183">
    <property type="entry name" value="Por_Secre_tail"/>
    <property type="match status" value="1"/>
</dbReference>
<evidence type="ECO:0000256" key="2">
    <source>
        <dbReference type="ARBA" id="ARBA00023157"/>
    </source>
</evidence>
<dbReference type="Pfam" id="PF13688">
    <property type="entry name" value="Reprolysin_5"/>
    <property type="match status" value="1"/>
</dbReference>
<dbReference type="Pfam" id="PF18962">
    <property type="entry name" value="Por_Secre_tail"/>
    <property type="match status" value="1"/>
</dbReference>
<dbReference type="EMBL" id="JPEP01000001">
    <property type="protein sequence ID" value="KEY19973.1"/>
    <property type="molecule type" value="Genomic_DNA"/>
</dbReference>
<protein>
    <submittedName>
        <fullName evidence="4">Zinc metalloprotease</fullName>
    </submittedName>
</protein>
<dbReference type="InterPro" id="IPR024079">
    <property type="entry name" value="MetalloPept_cat_dom_sf"/>
</dbReference>
<proteinExistence type="predicted"/>
<gene>
    <name evidence="4" type="ORF">HY04_01750</name>
</gene>
<dbReference type="Proteomes" id="UP000028349">
    <property type="component" value="Unassembled WGS sequence"/>
</dbReference>
<dbReference type="SUPFAM" id="SSF55486">
    <property type="entry name" value="Metalloproteases ('zincins'), catalytic domain"/>
    <property type="match status" value="1"/>
</dbReference>
<dbReference type="InterPro" id="IPR001590">
    <property type="entry name" value="Peptidase_M12B"/>
</dbReference>
<dbReference type="PROSITE" id="PS50215">
    <property type="entry name" value="ADAM_MEPRO"/>
    <property type="match status" value="1"/>
</dbReference>
<evidence type="ECO:0000259" key="3">
    <source>
        <dbReference type="PROSITE" id="PS50215"/>
    </source>
</evidence>
<keyword evidence="4" id="KW-0645">Protease</keyword>